<dbReference type="Gene3D" id="1.10.357.10">
    <property type="entry name" value="Tetracycline Repressor, domain 2"/>
    <property type="match status" value="1"/>
</dbReference>
<keyword evidence="3" id="KW-0812">Transmembrane</keyword>
<comment type="caution">
    <text evidence="5">The sequence shown here is derived from an EMBL/GenBank/DDBJ whole genome shotgun (WGS) entry which is preliminary data.</text>
</comment>
<keyword evidence="3" id="KW-0472">Membrane</keyword>
<dbReference type="PROSITE" id="PS50977">
    <property type="entry name" value="HTH_TETR_2"/>
    <property type="match status" value="1"/>
</dbReference>
<feature type="DNA-binding region" description="H-T-H motif" evidence="2">
    <location>
        <begin position="22"/>
        <end position="41"/>
    </location>
</feature>
<dbReference type="Pfam" id="PF00440">
    <property type="entry name" value="TetR_N"/>
    <property type="match status" value="1"/>
</dbReference>
<keyword evidence="1 2" id="KW-0238">DNA-binding</keyword>
<dbReference type="RefSeq" id="WP_082546390.1">
    <property type="nucleotide sequence ID" value="NZ_PKQI01000003.1"/>
</dbReference>
<dbReference type="GO" id="GO:0003677">
    <property type="term" value="F:DNA binding"/>
    <property type="evidence" value="ECO:0007669"/>
    <property type="project" value="UniProtKB-UniRule"/>
</dbReference>
<reference evidence="5 6" key="1">
    <citation type="submission" date="2018-11" db="EMBL/GenBank/DDBJ databases">
        <title>Genome sequencing and analysis.</title>
        <authorList>
            <person name="Huang Y.-T."/>
        </authorList>
    </citation>
    <scope>NUCLEOTIDE SEQUENCE [LARGE SCALE GENOMIC DNA]</scope>
    <source>
        <strain evidence="5 6">SHIN</strain>
    </source>
</reference>
<name>A0A7Y3TA50_9HYPH</name>
<proteinExistence type="predicted"/>
<dbReference type="Proteomes" id="UP000526233">
    <property type="component" value="Unassembled WGS sequence"/>
</dbReference>
<evidence type="ECO:0000256" key="2">
    <source>
        <dbReference type="PROSITE-ProRule" id="PRU00335"/>
    </source>
</evidence>
<evidence type="ECO:0000259" key="4">
    <source>
        <dbReference type="PROSITE" id="PS50977"/>
    </source>
</evidence>
<gene>
    <name evidence="5" type="ORF">EHE22_21100</name>
</gene>
<dbReference type="InterPro" id="IPR009057">
    <property type="entry name" value="Homeodomain-like_sf"/>
</dbReference>
<evidence type="ECO:0000256" key="1">
    <source>
        <dbReference type="ARBA" id="ARBA00023125"/>
    </source>
</evidence>
<evidence type="ECO:0000313" key="6">
    <source>
        <dbReference type="Proteomes" id="UP000526233"/>
    </source>
</evidence>
<accession>A0A7Y3TA50</accession>
<dbReference type="SUPFAM" id="SSF46689">
    <property type="entry name" value="Homeodomain-like"/>
    <property type="match status" value="1"/>
</dbReference>
<dbReference type="Pfam" id="PF17937">
    <property type="entry name" value="TetR_C_28"/>
    <property type="match status" value="1"/>
</dbReference>
<evidence type="ECO:0000256" key="3">
    <source>
        <dbReference type="SAM" id="Phobius"/>
    </source>
</evidence>
<evidence type="ECO:0000313" key="5">
    <source>
        <dbReference type="EMBL" id="NNV22910.1"/>
    </source>
</evidence>
<dbReference type="InterPro" id="IPR041479">
    <property type="entry name" value="TetR_CgmR_C"/>
</dbReference>
<keyword evidence="3" id="KW-1133">Transmembrane helix</keyword>
<dbReference type="AlphaFoldDB" id="A0A7Y3TA50"/>
<feature type="transmembrane region" description="Helical" evidence="3">
    <location>
        <begin position="134"/>
        <end position="155"/>
    </location>
</feature>
<organism evidence="5 6">
    <name type="scientific">Brucella pseudogrignonensis</name>
    <dbReference type="NCBI Taxonomy" id="419475"/>
    <lineage>
        <taxon>Bacteria</taxon>
        <taxon>Pseudomonadati</taxon>
        <taxon>Pseudomonadota</taxon>
        <taxon>Alphaproteobacteria</taxon>
        <taxon>Hyphomicrobiales</taxon>
        <taxon>Brucellaceae</taxon>
        <taxon>Brucella/Ochrobactrum group</taxon>
        <taxon>Brucella</taxon>
    </lineage>
</organism>
<protein>
    <submittedName>
        <fullName evidence="5">TetR/AcrR family transcriptional regulator</fullName>
    </submittedName>
</protein>
<feature type="domain" description="HTH tetR-type" evidence="4">
    <location>
        <begin position="1"/>
        <end position="59"/>
    </location>
</feature>
<sequence>MRDEILDAAECVLVELGTAGLSISAVAQKAGVSKSTVLYDHKSKTALLEALIDRRINQKFERQALEIMAAGSAPNPELFGRIRDAEKIDEEARHAMAMVMRVSVSRSGKLGKKIQDVMLSDLQKMASGARPRSALMAYLALSGFYFTEIIGFYSWDPEERAKIFEGVRAIYESYPETD</sequence>
<dbReference type="PRINTS" id="PR00455">
    <property type="entry name" value="HTHTETR"/>
</dbReference>
<dbReference type="InterPro" id="IPR001647">
    <property type="entry name" value="HTH_TetR"/>
</dbReference>
<dbReference type="EMBL" id="PKQI01000003">
    <property type="protein sequence ID" value="NNV22910.1"/>
    <property type="molecule type" value="Genomic_DNA"/>
</dbReference>